<name>A0A1Q8HX06_9ACTO</name>
<evidence type="ECO:0000256" key="1">
    <source>
        <dbReference type="SAM" id="MobiDB-lite"/>
    </source>
</evidence>
<feature type="compositionally biased region" description="Low complexity" evidence="1">
    <location>
        <begin position="1"/>
        <end position="32"/>
    </location>
</feature>
<dbReference type="Proteomes" id="UP000185736">
    <property type="component" value="Unassembled WGS sequence"/>
</dbReference>
<sequence length="198" mass="20953">MTACGSQEPSAASPSPAPAPASSGPAAGTRSPGEVDGAPYWSVPADVPGWSVRTMDQDGKNQLGNAVGCLFTTSQDVYQTSGRTDREETDLQAEKTTHSYEGSQVTNVSFSPAQDDLTAVKDGAGNAIETRHLEWTYTGADQQDYRGTMYLRVFTTTHMPVLMRVMYACPAGAYSATELETLMKGTALNDPGPADMDG</sequence>
<dbReference type="EMBL" id="MSGO01000071">
    <property type="protein sequence ID" value="OLL13387.1"/>
    <property type="molecule type" value="Genomic_DNA"/>
</dbReference>
<comment type="caution">
    <text evidence="2">The sequence shown here is derived from an EMBL/GenBank/DDBJ whole genome shotgun (WGS) entry which is preliminary data.</text>
</comment>
<dbReference type="AlphaFoldDB" id="A0A1Q8HX06"/>
<dbReference type="RefSeq" id="WP_075250327.1">
    <property type="nucleotide sequence ID" value="NZ_MSGO01000071.1"/>
</dbReference>
<evidence type="ECO:0000313" key="2">
    <source>
        <dbReference type="EMBL" id="OLL13387.1"/>
    </source>
</evidence>
<protein>
    <submittedName>
        <fullName evidence="2">Uncharacterized protein</fullName>
    </submittedName>
</protein>
<feature type="region of interest" description="Disordered" evidence="1">
    <location>
        <begin position="1"/>
        <end position="43"/>
    </location>
</feature>
<proteinExistence type="predicted"/>
<organism evidence="2 3">
    <name type="scientific">Actinomyces oris</name>
    <dbReference type="NCBI Taxonomy" id="544580"/>
    <lineage>
        <taxon>Bacteria</taxon>
        <taxon>Bacillati</taxon>
        <taxon>Actinomycetota</taxon>
        <taxon>Actinomycetes</taxon>
        <taxon>Actinomycetales</taxon>
        <taxon>Actinomycetaceae</taxon>
        <taxon>Actinomyces</taxon>
    </lineage>
</organism>
<accession>A0A1Q8HX06</accession>
<reference evidence="2 3" key="1">
    <citation type="submission" date="2016-12" db="EMBL/GenBank/DDBJ databases">
        <title>Genomic comparison of strains in the 'Actinomyces naeslundii' group.</title>
        <authorList>
            <person name="Mughal S.R."/>
            <person name="Do T."/>
            <person name="Gilbert S.C."/>
            <person name="Witherden E.A."/>
            <person name="Didelot X."/>
            <person name="Beighton D."/>
        </authorList>
    </citation>
    <scope>NUCLEOTIDE SEQUENCE [LARGE SCALE GENOMIC DNA]</scope>
    <source>
        <strain evidence="2 3">S64C</strain>
    </source>
</reference>
<gene>
    <name evidence="2" type="ORF">BKH32_12495</name>
</gene>
<evidence type="ECO:0000313" key="3">
    <source>
        <dbReference type="Proteomes" id="UP000185736"/>
    </source>
</evidence>